<dbReference type="Gene3D" id="1.10.10.60">
    <property type="entry name" value="Homeodomain-like"/>
    <property type="match status" value="1"/>
</dbReference>
<accession>A0ABD2US09</accession>
<comment type="caution">
    <text evidence="3">The sequence shown here is derived from an EMBL/GenBank/DDBJ whole genome shotgun (WGS) entry which is preliminary data.</text>
</comment>
<evidence type="ECO:0000259" key="2">
    <source>
        <dbReference type="PROSITE" id="PS50090"/>
    </source>
</evidence>
<dbReference type="Pfam" id="PF13837">
    <property type="entry name" value="Myb_DNA-bind_4"/>
    <property type="match status" value="1"/>
</dbReference>
<dbReference type="PROSITE" id="PS50090">
    <property type="entry name" value="MYB_LIKE"/>
    <property type="match status" value="1"/>
</dbReference>
<evidence type="ECO:0000313" key="4">
    <source>
        <dbReference type="Proteomes" id="UP001627284"/>
    </source>
</evidence>
<dbReference type="PANTHER" id="PTHR47211">
    <property type="entry name" value="TRIHELIX TRANSCRIPTION FACTOR ASR3"/>
    <property type="match status" value="1"/>
</dbReference>
<dbReference type="AlphaFoldDB" id="A0ABD2US09"/>
<feature type="compositionally biased region" description="Polar residues" evidence="1">
    <location>
        <begin position="207"/>
        <end position="230"/>
    </location>
</feature>
<feature type="region of interest" description="Disordered" evidence="1">
    <location>
        <begin position="184"/>
        <end position="260"/>
    </location>
</feature>
<dbReference type="EMBL" id="JBJKTR010000004">
    <property type="protein sequence ID" value="KAL3370767.1"/>
    <property type="molecule type" value="Genomic_DNA"/>
</dbReference>
<feature type="domain" description="Myb-like" evidence="2">
    <location>
        <begin position="32"/>
        <end position="98"/>
    </location>
</feature>
<evidence type="ECO:0000256" key="1">
    <source>
        <dbReference type="SAM" id="MobiDB-lite"/>
    </source>
</evidence>
<dbReference type="Proteomes" id="UP001627284">
    <property type="component" value="Unassembled WGS sequence"/>
</dbReference>
<sequence>MKLERLTLIPSTDSDGRLNGADDSNKVPRLPRWTRQEILVLIQGKKVAENRIRRGRTGVVEFGSPQVEPKWASVSSYCKRHGVNRGPVQCRKRWSNLAGDFKKIKEWESQIKEETDSFWVMRNDLRRDKKLPGFFDREVYDILDRGSGDGDGNGDEEGGLVLALGSQVLFDSGKSAAVSGDDALFSDFEPDETPHKPINDPPIPTPISEQQHQPLSQISPTQAGTSQPTTREPDIGSGQEGRKRKKSESDADDEEARSVQHHLVRALERNGKLVSSQLEAQNMQFEQDREQRKDHVDNLVAVLTKLADALGRIADKL</sequence>
<dbReference type="InterPro" id="IPR001005">
    <property type="entry name" value="SANT/Myb"/>
</dbReference>
<organism evidence="3 4">
    <name type="scientific">Solanum stoloniferum</name>
    <dbReference type="NCBI Taxonomy" id="62892"/>
    <lineage>
        <taxon>Eukaryota</taxon>
        <taxon>Viridiplantae</taxon>
        <taxon>Streptophyta</taxon>
        <taxon>Embryophyta</taxon>
        <taxon>Tracheophyta</taxon>
        <taxon>Spermatophyta</taxon>
        <taxon>Magnoliopsida</taxon>
        <taxon>eudicotyledons</taxon>
        <taxon>Gunneridae</taxon>
        <taxon>Pentapetalae</taxon>
        <taxon>asterids</taxon>
        <taxon>lamiids</taxon>
        <taxon>Solanales</taxon>
        <taxon>Solanaceae</taxon>
        <taxon>Solanoideae</taxon>
        <taxon>Solaneae</taxon>
        <taxon>Solanum</taxon>
    </lineage>
</organism>
<dbReference type="PANTHER" id="PTHR47211:SF2">
    <property type="entry name" value="TRIHELIX TRANSCRIPTION FACTOR ASR3"/>
    <property type="match status" value="1"/>
</dbReference>
<gene>
    <name evidence="3" type="ORF">AABB24_007683</name>
</gene>
<feature type="region of interest" description="Disordered" evidence="1">
    <location>
        <begin position="1"/>
        <end position="24"/>
    </location>
</feature>
<reference evidence="3 4" key="1">
    <citation type="submission" date="2024-05" db="EMBL/GenBank/DDBJ databases">
        <title>De novo assembly of an allotetraploid wild potato.</title>
        <authorList>
            <person name="Hosaka A.J."/>
        </authorList>
    </citation>
    <scope>NUCLEOTIDE SEQUENCE [LARGE SCALE GENOMIC DNA]</scope>
    <source>
        <tissue evidence="3">Young leaves</tissue>
    </source>
</reference>
<name>A0ABD2US09_9SOLN</name>
<keyword evidence="4" id="KW-1185">Reference proteome</keyword>
<dbReference type="InterPro" id="IPR044822">
    <property type="entry name" value="Myb_DNA-bind_4"/>
</dbReference>
<evidence type="ECO:0000313" key="3">
    <source>
        <dbReference type="EMBL" id="KAL3370767.1"/>
    </source>
</evidence>
<proteinExistence type="predicted"/>
<protein>
    <recommendedName>
        <fullName evidence="2">Myb-like domain-containing protein</fullName>
    </recommendedName>
</protein>